<dbReference type="EMBL" id="JAHUTI010031530">
    <property type="protein sequence ID" value="MED6242702.1"/>
    <property type="molecule type" value="Genomic_DNA"/>
</dbReference>
<feature type="non-terminal residue" evidence="1">
    <location>
        <position position="1"/>
    </location>
</feature>
<keyword evidence="2" id="KW-1185">Reference proteome</keyword>
<feature type="non-terminal residue" evidence="1">
    <location>
        <position position="68"/>
    </location>
</feature>
<dbReference type="Proteomes" id="UP001345963">
    <property type="component" value="Unassembled WGS sequence"/>
</dbReference>
<organism evidence="1 2">
    <name type="scientific">Ataeniobius toweri</name>
    <dbReference type="NCBI Taxonomy" id="208326"/>
    <lineage>
        <taxon>Eukaryota</taxon>
        <taxon>Metazoa</taxon>
        <taxon>Chordata</taxon>
        <taxon>Craniata</taxon>
        <taxon>Vertebrata</taxon>
        <taxon>Euteleostomi</taxon>
        <taxon>Actinopterygii</taxon>
        <taxon>Neopterygii</taxon>
        <taxon>Teleostei</taxon>
        <taxon>Neoteleostei</taxon>
        <taxon>Acanthomorphata</taxon>
        <taxon>Ovalentaria</taxon>
        <taxon>Atherinomorphae</taxon>
        <taxon>Cyprinodontiformes</taxon>
        <taxon>Goodeidae</taxon>
        <taxon>Ataeniobius</taxon>
    </lineage>
</organism>
<proteinExistence type="predicted"/>
<evidence type="ECO:0000313" key="1">
    <source>
        <dbReference type="EMBL" id="MED6242702.1"/>
    </source>
</evidence>
<gene>
    <name evidence="1" type="ORF">ATANTOWER_008594</name>
</gene>
<protein>
    <submittedName>
        <fullName evidence="1">Uncharacterized protein</fullName>
    </submittedName>
</protein>
<sequence>WTPCPKPVYHCHLMQWFTPGCQQITSRGLSTCLGSPEVHQSILNRNPVMYMTFVPRLPLSMSRHSTQQ</sequence>
<name>A0ABU7AWQ8_9TELE</name>
<comment type="caution">
    <text evidence="1">The sequence shown here is derived from an EMBL/GenBank/DDBJ whole genome shotgun (WGS) entry which is preliminary data.</text>
</comment>
<evidence type="ECO:0000313" key="2">
    <source>
        <dbReference type="Proteomes" id="UP001345963"/>
    </source>
</evidence>
<accession>A0ABU7AWQ8</accession>
<reference evidence="1 2" key="1">
    <citation type="submission" date="2021-07" db="EMBL/GenBank/DDBJ databases">
        <authorList>
            <person name="Palmer J.M."/>
        </authorList>
    </citation>
    <scope>NUCLEOTIDE SEQUENCE [LARGE SCALE GENOMIC DNA]</scope>
    <source>
        <strain evidence="1 2">AT_MEX2019</strain>
        <tissue evidence="1">Muscle</tissue>
    </source>
</reference>